<keyword evidence="5" id="KW-0539">Nucleus</keyword>
<dbReference type="PANTHER" id="PTHR31194:SF62">
    <property type="entry name" value="ETHYLENE-RESPONSIVE TRANSCRIPTION FACTOR ERF118"/>
    <property type="match status" value="1"/>
</dbReference>
<dbReference type="Gene3D" id="3.30.730.10">
    <property type="entry name" value="AP2/ERF domain"/>
    <property type="match status" value="1"/>
</dbReference>
<keyword evidence="3" id="KW-0238">DNA-binding</keyword>
<evidence type="ECO:0000256" key="1">
    <source>
        <dbReference type="ARBA" id="ARBA00004123"/>
    </source>
</evidence>
<dbReference type="InterPro" id="IPR016177">
    <property type="entry name" value="DNA-bd_dom_sf"/>
</dbReference>
<feature type="domain" description="AP2/ERF" evidence="7">
    <location>
        <begin position="109"/>
        <end position="169"/>
    </location>
</feature>
<dbReference type="PROSITE" id="PS51032">
    <property type="entry name" value="AP2_ERF"/>
    <property type="match status" value="1"/>
</dbReference>
<dbReference type="Pfam" id="PF00847">
    <property type="entry name" value="AP2"/>
    <property type="match status" value="1"/>
</dbReference>
<dbReference type="InterPro" id="IPR036955">
    <property type="entry name" value="AP2/ERF_dom_sf"/>
</dbReference>
<dbReference type="EMBL" id="GHES01032183">
    <property type="protein sequence ID" value="MPA62742.1"/>
    <property type="molecule type" value="Transcribed_RNA"/>
</dbReference>
<dbReference type="CDD" id="cd00018">
    <property type="entry name" value="AP2"/>
    <property type="match status" value="1"/>
</dbReference>
<dbReference type="GO" id="GO:0003677">
    <property type="term" value="F:DNA binding"/>
    <property type="evidence" value="ECO:0007669"/>
    <property type="project" value="UniProtKB-KW"/>
</dbReference>
<proteinExistence type="predicted"/>
<dbReference type="SUPFAM" id="SSF54171">
    <property type="entry name" value="DNA-binding domain"/>
    <property type="match status" value="1"/>
</dbReference>
<dbReference type="GO" id="GO:0003700">
    <property type="term" value="F:DNA-binding transcription factor activity"/>
    <property type="evidence" value="ECO:0007669"/>
    <property type="project" value="InterPro"/>
</dbReference>
<feature type="compositionally biased region" description="Polar residues" evidence="6">
    <location>
        <begin position="98"/>
        <end position="109"/>
    </location>
</feature>
<organism evidence="8">
    <name type="scientific">Davidia involucrata</name>
    <name type="common">Dove tree</name>
    <dbReference type="NCBI Taxonomy" id="16924"/>
    <lineage>
        <taxon>Eukaryota</taxon>
        <taxon>Viridiplantae</taxon>
        <taxon>Streptophyta</taxon>
        <taxon>Embryophyta</taxon>
        <taxon>Tracheophyta</taxon>
        <taxon>Spermatophyta</taxon>
        <taxon>Magnoliopsida</taxon>
        <taxon>eudicotyledons</taxon>
        <taxon>Gunneridae</taxon>
        <taxon>Pentapetalae</taxon>
        <taxon>asterids</taxon>
        <taxon>Cornales</taxon>
        <taxon>Nyssaceae</taxon>
        <taxon>Davidia</taxon>
    </lineage>
</organism>
<dbReference type="InterPro" id="IPR050913">
    <property type="entry name" value="AP2/ERF_ERF"/>
</dbReference>
<gene>
    <name evidence="8" type="ORF">Din_032183</name>
</gene>
<name>A0A5B7B1L5_DAVIN</name>
<evidence type="ECO:0000256" key="6">
    <source>
        <dbReference type="SAM" id="MobiDB-lite"/>
    </source>
</evidence>
<reference evidence="8" key="1">
    <citation type="submission" date="2019-08" db="EMBL/GenBank/DDBJ databases">
        <title>Reference gene set and small RNA set construction with multiple tissues from Davidia involucrata Baill.</title>
        <authorList>
            <person name="Yang H."/>
            <person name="Zhou C."/>
            <person name="Li G."/>
            <person name="Wang J."/>
            <person name="Gao P."/>
            <person name="Wang M."/>
            <person name="Wang R."/>
            <person name="Zhao Y."/>
        </authorList>
    </citation>
    <scope>NUCLEOTIDE SEQUENCE</scope>
    <source>
        <tissue evidence="8">Mixed with DoveR01_LX</tissue>
    </source>
</reference>
<dbReference type="AlphaFoldDB" id="A0A5B7B1L5"/>
<comment type="subcellular location">
    <subcellularLocation>
        <location evidence="1">Nucleus</location>
    </subcellularLocation>
</comment>
<dbReference type="PANTHER" id="PTHR31194">
    <property type="entry name" value="SHN SHINE , DNA BINDING / TRANSCRIPTION FACTOR"/>
    <property type="match status" value="1"/>
</dbReference>
<keyword evidence="4" id="KW-0804">Transcription</keyword>
<accession>A0A5B7B1L5</accession>
<keyword evidence="2" id="KW-0805">Transcription regulation</keyword>
<dbReference type="PRINTS" id="PR00367">
    <property type="entry name" value="ETHRSPELEMNT"/>
</dbReference>
<protein>
    <submittedName>
        <fullName evidence="8">Putative AP2/ERF domain-containing protein</fullName>
    </submittedName>
</protein>
<feature type="region of interest" description="Disordered" evidence="6">
    <location>
        <begin position="1"/>
        <end position="22"/>
    </location>
</feature>
<evidence type="ECO:0000256" key="4">
    <source>
        <dbReference type="ARBA" id="ARBA00023163"/>
    </source>
</evidence>
<evidence type="ECO:0000256" key="5">
    <source>
        <dbReference type="ARBA" id="ARBA00023242"/>
    </source>
</evidence>
<dbReference type="SMART" id="SM00380">
    <property type="entry name" value="AP2"/>
    <property type="match status" value="1"/>
</dbReference>
<evidence type="ECO:0000256" key="3">
    <source>
        <dbReference type="ARBA" id="ARBA00023125"/>
    </source>
</evidence>
<dbReference type="InterPro" id="IPR001471">
    <property type="entry name" value="AP2/ERF_dom"/>
</dbReference>
<evidence type="ECO:0000259" key="7">
    <source>
        <dbReference type="PROSITE" id="PS51032"/>
    </source>
</evidence>
<evidence type="ECO:0000256" key="2">
    <source>
        <dbReference type="ARBA" id="ARBA00023015"/>
    </source>
</evidence>
<dbReference type="GO" id="GO:0005634">
    <property type="term" value="C:nucleus"/>
    <property type="evidence" value="ECO:0007669"/>
    <property type="project" value="UniProtKB-SubCell"/>
</dbReference>
<feature type="compositionally biased region" description="Polar residues" evidence="6">
    <location>
        <begin position="13"/>
        <end position="22"/>
    </location>
</feature>
<feature type="compositionally biased region" description="Polar residues" evidence="6">
    <location>
        <begin position="75"/>
        <end position="86"/>
    </location>
</feature>
<evidence type="ECO:0000313" key="8">
    <source>
        <dbReference type="EMBL" id="MPA62742.1"/>
    </source>
</evidence>
<feature type="region of interest" description="Disordered" evidence="6">
    <location>
        <begin position="65"/>
        <end position="115"/>
    </location>
</feature>
<sequence>MLNQVSHCKRTKNQPNAGQEITKNMKKIRVICYDPDLTDSSDDERIDKPYGTKRVVREIYLPLGGYHHQSKSPETENSCQDSNNGGKNPKRRRVSAKTPPNQRRPSSSKYRGVRQRKWGKWAAEIRDPFKGRRVWLGTFDSAEAAAKAYDTKKIEFEAMMASDKSCNQSSSVAVSQPQKPAFSEDSDSVLSHTSPYSVLELECSTSASASASLINGKCSMKDDDEQVDEPLMSQIGQGLDLGLELNFLFNDDFGMFLEDDLGDFDDLQIGGFEDNKPSDLPDFDFDFDFGFEIDNEEFGLVDKPLDMDKSLNTACV</sequence>